<evidence type="ECO:0000313" key="3">
    <source>
        <dbReference type="Proteomes" id="UP001054837"/>
    </source>
</evidence>
<protein>
    <submittedName>
        <fullName evidence="2">Uncharacterized protein</fullName>
    </submittedName>
</protein>
<dbReference type="Proteomes" id="UP001054837">
    <property type="component" value="Unassembled WGS sequence"/>
</dbReference>
<organism evidence="2 3">
    <name type="scientific">Caerostris darwini</name>
    <dbReference type="NCBI Taxonomy" id="1538125"/>
    <lineage>
        <taxon>Eukaryota</taxon>
        <taxon>Metazoa</taxon>
        <taxon>Ecdysozoa</taxon>
        <taxon>Arthropoda</taxon>
        <taxon>Chelicerata</taxon>
        <taxon>Arachnida</taxon>
        <taxon>Araneae</taxon>
        <taxon>Araneomorphae</taxon>
        <taxon>Entelegynae</taxon>
        <taxon>Araneoidea</taxon>
        <taxon>Araneidae</taxon>
        <taxon>Caerostris</taxon>
    </lineage>
</organism>
<gene>
    <name evidence="2" type="primary">AVEN_271479_1</name>
    <name evidence="2" type="ORF">CDAR_11071</name>
</gene>
<evidence type="ECO:0000313" key="2">
    <source>
        <dbReference type="EMBL" id="GIY74479.1"/>
    </source>
</evidence>
<keyword evidence="3" id="KW-1185">Reference proteome</keyword>
<dbReference type="EMBL" id="BPLQ01013757">
    <property type="protein sequence ID" value="GIY74479.1"/>
    <property type="molecule type" value="Genomic_DNA"/>
</dbReference>
<keyword evidence="1" id="KW-0732">Signal</keyword>
<accession>A0AAV4VXY2</accession>
<feature type="signal peptide" evidence="1">
    <location>
        <begin position="1"/>
        <end position="18"/>
    </location>
</feature>
<feature type="chain" id="PRO_5043439249" evidence="1">
    <location>
        <begin position="19"/>
        <end position="125"/>
    </location>
</feature>
<proteinExistence type="predicted"/>
<reference evidence="2 3" key="1">
    <citation type="submission" date="2021-06" db="EMBL/GenBank/DDBJ databases">
        <title>Caerostris darwini draft genome.</title>
        <authorList>
            <person name="Kono N."/>
            <person name="Arakawa K."/>
        </authorList>
    </citation>
    <scope>NUCLEOTIDE SEQUENCE [LARGE SCALE GENOMIC DNA]</scope>
</reference>
<comment type="caution">
    <text evidence="2">The sequence shown here is derived from an EMBL/GenBank/DDBJ whole genome shotgun (WGS) entry which is preliminary data.</text>
</comment>
<sequence length="125" mass="14133">MVLFCVFLIVSGLVFVTSENASLSPEQTKIIQEKLDKLQLIKDLLNAILKPEATPRDEKKEDCLPIGAECSFASGPNCCSIRTRCNVWDRLENGGTPRARWRSACREYNGGVWMDEVYQFFKNLG</sequence>
<evidence type="ECO:0000256" key="1">
    <source>
        <dbReference type="SAM" id="SignalP"/>
    </source>
</evidence>
<dbReference type="AlphaFoldDB" id="A0AAV4VXY2"/>
<name>A0AAV4VXY2_9ARAC</name>